<comment type="caution">
    <text evidence="4">The sequence shown here is derived from an EMBL/GenBank/DDBJ whole genome shotgun (WGS) entry which is preliminary data.</text>
</comment>
<gene>
    <name evidence="4" type="ORF">AAIG11_17305</name>
</gene>
<dbReference type="Proteomes" id="UP001407405">
    <property type="component" value="Unassembled WGS sequence"/>
</dbReference>
<dbReference type="InterPro" id="IPR004026">
    <property type="entry name" value="Ada_DNA_repair_Zn-bd"/>
</dbReference>
<feature type="compositionally biased region" description="Low complexity" evidence="2">
    <location>
        <begin position="1"/>
        <end position="18"/>
    </location>
</feature>
<evidence type="ECO:0000313" key="5">
    <source>
        <dbReference type="Proteomes" id="UP001407405"/>
    </source>
</evidence>
<dbReference type="Pfam" id="PF02805">
    <property type="entry name" value="Ada_Zn_binding"/>
    <property type="match status" value="1"/>
</dbReference>
<evidence type="ECO:0000256" key="1">
    <source>
        <dbReference type="ARBA" id="ARBA00023159"/>
    </source>
</evidence>
<accession>A0ABU9VYK7</accession>
<evidence type="ECO:0000313" key="4">
    <source>
        <dbReference type="EMBL" id="MEN1762249.1"/>
    </source>
</evidence>
<evidence type="ECO:0000259" key="3">
    <source>
        <dbReference type="Pfam" id="PF02805"/>
    </source>
</evidence>
<dbReference type="RefSeq" id="WP_343187502.1">
    <property type="nucleotide sequence ID" value="NZ_JBCITM010000034.1"/>
</dbReference>
<proteinExistence type="predicted"/>
<dbReference type="SUPFAM" id="SSF57884">
    <property type="entry name" value="Ada DNA repair protein, N-terminal domain (N-Ada 10)"/>
    <property type="match status" value="1"/>
</dbReference>
<protein>
    <submittedName>
        <fullName evidence="4">Ada metal-binding domain-containing protein</fullName>
    </submittedName>
</protein>
<dbReference type="EMBL" id="JBCITM010000034">
    <property type="protein sequence ID" value="MEN1762249.1"/>
    <property type="molecule type" value="Genomic_DNA"/>
</dbReference>
<keyword evidence="5" id="KW-1185">Reference proteome</keyword>
<reference evidence="4 5" key="1">
    <citation type="submission" date="2024-04" db="EMBL/GenBank/DDBJ databases">
        <title>Genome sequencing and metabolic network reconstruction of aminoacids and betaine degradation by Anoxynatronum sibiricum.</title>
        <authorList>
            <person name="Detkova E.N."/>
            <person name="Boltjanskaja Y.V."/>
            <person name="Mardanov A.V."/>
            <person name="Kevbrin V."/>
        </authorList>
    </citation>
    <scope>NUCLEOTIDE SEQUENCE [LARGE SCALE GENOMIC DNA]</scope>
    <source>
        <strain evidence="4 5">Z-7981</strain>
    </source>
</reference>
<feature type="region of interest" description="Disordered" evidence="2">
    <location>
        <begin position="1"/>
        <end position="26"/>
    </location>
</feature>
<feature type="domain" description="Ada DNA repair metal-binding" evidence="3">
    <location>
        <begin position="16"/>
        <end position="68"/>
    </location>
</feature>
<sequence>MAAAAAAKEESSAAAESSDGQSYIGNKNSDIFHTSDCSSLPAEHNRIYFDTRDEAIETGQRPCQRCKP</sequence>
<dbReference type="Gene3D" id="3.40.10.10">
    <property type="entry name" value="DNA Methylphosphotriester Repair Domain"/>
    <property type="match status" value="1"/>
</dbReference>
<organism evidence="4 5">
    <name type="scientific">Anoxynatronum sibiricum</name>
    <dbReference type="NCBI Taxonomy" id="210623"/>
    <lineage>
        <taxon>Bacteria</taxon>
        <taxon>Bacillati</taxon>
        <taxon>Bacillota</taxon>
        <taxon>Clostridia</taxon>
        <taxon>Eubacteriales</taxon>
        <taxon>Clostridiaceae</taxon>
        <taxon>Anoxynatronum</taxon>
    </lineage>
</organism>
<keyword evidence="1" id="KW-0010">Activator</keyword>
<dbReference type="InterPro" id="IPR035451">
    <property type="entry name" value="Ada-like_dom_sf"/>
</dbReference>
<evidence type="ECO:0000256" key="2">
    <source>
        <dbReference type="SAM" id="MobiDB-lite"/>
    </source>
</evidence>
<name>A0ABU9VYK7_9CLOT</name>